<dbReference type="NCBIfam" id="TIGR00486">
    <property type="entry name" value="YbgI_SA1388"/>
    <property type="match status" value="1"/>
</dbReference>
<evidence type="ECO:0000256" key="3">
    <source>
        <dbReference type="ARBA" id="ARBA00022112"/>
    </source>
</evidence>
<dbReference type="PANTHER" id="PTHR13799">
    <property type="entry name" value="NGG1 INTERACTING FACTOR 3"/>
    <property type="match status" value="1"/>
</dbReference>
<dbReference type="PANTHER" id="PTHR13799:SF14">
    <property type="entry name" value="GTP CYCLOHYDROLASE 1 TYPE 2 HOMOLOG"/>
    <property type="match status" value="1"/>
</dbReference>
<dbReference type="InterPro" id="IPR036069">
    <property type="entry name" value="DUF34/NIF3_sf"/>
</dbReference>
<dbReference type="Pfam" id="PF01784">
    <property type="entry name" value="DUF34_NIF3"/>
    <property type="match status" value="1"/>
</dbReference>
<evidence type="ECO:0000313" key="7">
    <source>
        <dbReference type="Proteomes" id="UP000032279"/>
    </source>
</evidence>
<dbReference type="STRING" id="1335616.WDC_0912"/>
<comment type="caution">
    <text evidence="6">The sequence shown here is derived from an EMBL/GenBank/DDBJ whole genome shotgun (WGS) entry which is preliminary data.</text>
</comment>
<keyword evidence="7" id="KW-1185">Reference proteome</keyword>
<gene>
    <name evidence="6" type="ORF">WDC_0912</name>
</gene>
<feature type="binding site" evidence="5">
    <location>
        <position position="229"/>
    </location>
    <ligand>
        <name>a divalent metal cation</name>
        <dbReference type="ChEBI" id="CHEBI:60240"/>
        <label>1</label>
    </ligand>
</feature>
<dbReference type="Gene3D" id="3.40.1390.30">
    <property type="entry name" value="NIF3 (NGG1p interacting factor 3)-like"/>
    <property type="match status" value="2"/>
</dbReference>
<accession>A0A0D1A9N4</accession>
<dbReference type="FunFam" id="3.40.1390.30:FF:000001">
    <property type="entry name" value="GTP cyclohydrolase 1 type 2"/>
    <property type="match status" value="1"/>
</dbReference>
<sequence>MIAQTLIDRFEQFASPKIAEPGDPVGLQLGNANREVKTVMTTLDVRPEVVEEAIEQQVDFIFAHHPMMFHAAHNLDLSDPQNEMYAALLRHNIVVYGAHTNLDNVNGGMNDWLAEQLDLHDTKPLLAGGTDPLTGQHYGMGRVGTLAQEIPVSNFAEYCCQVFNLTGLRLIKPLHERLIKTVAVLGGSGGQFYRQAVNQGADAYVTGDVSYHVGHDMIAQGLTVVDPGHHIECVCKEKLQAMFINWAHENDWDIKVIASQLNTDPVTFIQGAKR</sequence>
<dbReference type="RefSeq" id="WP_044010652.1">
    <property type="nucleotide sequence ID" value="NZ_AWTT01000018.1"/>
</dbReference>
<comment type="subunit">
    <text evidence="2">Homohexamer.</text>
</comment>
<protein>
    <recommendedName>
        <fullName evidence="3">GTP cyclohydrolase 1 type 2 homolog</fullName>
    </recommendedName>
</protein>
<dbReference type="InterPro" id="IPR002678">
    <property type="entry name" value="DUF34/NIF3"/>
</dbReference>
<name>A0A0D1A9N4_9LACO</name>
<reference evidence="6 7" key="1">
    <citation type="submission" date="2013-08" db="EMBL/GenBank/DDBJ databases">
        <title>Lactobacillus wasatchii sp. WDC04, a late gas producing bacteria isolated from aged chedder cheese.</title>
        <authorList>
            <person name="Oberg C.J."/>
            <person name="Culumber M."/>
            <person name="McMahon D.J."/>
            <person name="Broadbent J.R."/>
            <person name="Oberg T.S."/>
            <person name="Ortaki F."/>
        </authorList>
    </citation>
    <scope>NUCLEOTIDE SEQUENCE [LARGE SCALE GENOMIC DNA]</scope>
    <source>
        <strain evidence="6 7">WDC04</strain>
    </source>
</reference>
<feature type="binding site" evidence="5">
    <location>
        <position position="103"/>
    </location>
    <ligand>
        <name>a divalent metal cation</name>
        <dbReference type="ChEBI" id="CHEBI:60240"/>
        <label>1</label>
    </ligand>
</feature>
<dbReference type="SUPFAM" id="SSF102705">
    <property type="entry name" value="NIF3 (NGG1p interacting factor 3)-like"/>
    <property type="match status" value="1"/>
</dbReference>
<evidence type="ECO:0000313" key="6">
    <source>
        <dbReference type="EMBL" id="KIS03466.1"/>
    </source>
</evidence>
<comment type="similarity">
    <text evidence="1">Belongs to the GTP cyclohydrolase I type 2/NIF3 family.</text>
</comment>
<evidence type="ECO:0000256" key="4">
    <source>
        <dbReference type="ARBA" id="ARBA00022723"/>
    </source>
</evidence>
<proteinExistence type="inferred from homology"/>
<dbReference type="OrthoDB" id="9792792at2"/>
<dbReference type="GO" id="GO:0046872">
    <property type="term" value="F:metal ion binding"/>
    <property type="evidence" value="ECO:0007669"/>
    <property type="project" value="UniProtKB-KW"/>
</dbReference>
<evidence type="ECO:0000256" key="1">
    <source>
        <dbReference type="ARBA" id="ARBA00006964"/>
    </source>
</evidence>
<feature type="binding site" evidence="5">
    <location>
        <position position="64"/>
    </location>
    <ligand>
        <name>a divalent metal cation</name>
        <dbReference type="ChEBI" id="CHEBI:60240"/>
        <label>2</label>
    </ligand>
</feature>
<feature type="binding site" evidence="5">
    <location>
        <position position="65"/>
    </location>
    <ligand>
        <name>a divalent metal cation</name>
        <dbReference type="ChEBI" id="CHEBI:60240"/>
        <label>1</label>
    </ligand>
</feature>
<keyword evidence="4 5" id="KW-0479">Metal-binding</keyword>
<dbReference type="EMBL" id="AWTT01000018">
    <property type="protein sequence ID" value="KIS03466.1"/>
    <property type="molecule type" value="Genomic_DNA"/>
</dbReference>
<dbReference type="AlphaFoldDB" id="A0A0D1A9N4"/>
<dbReference type="Proteomes" id="UP000032279">
    <property type="component" value="Unassembled WGS sequence"/>
</dbReference>
<evidence type="ECO:0000256" key="5">
    <source>
        <dbReference type="PIRSR" id="PIRSR602678-1"/>
    </source>
</evidence>
<evidence type="ECO:0000256" key="2">
    <source>
        <dbReference type="ARBA" id="ARBA00011643"/>
    </source>
</evidence>
<dbReference type="PATRIC" id="fig|1335616.4.peg.914"/>
<dbReference type="GO" id="GO:0005737">
    <property type="term" value="C:cytoplasm"/>
    <property type="evidence" value="ECO:0007669"/>
    <property type="project" value="TreeGrafter"/>
</dbReference>
<organism evidence="6 7">
    <name type="scientific">Paucilactobacillus wasatchensis</name>
    <dbReference type="NCBI Taxonomy" id="1335616"/>
    <lineage>
        <taxon>Bacteria</taxon>
        <taxon>Bacillati</taxon>
        <taxon>Bacillota</taxon>
        <taxon>Bacilli</taxon>
        <taxon>Lactobacillales</taxon>
        <taxon>Lactobacillaceae</taxon>
        <taxon>Paucilactobacillus</taxon>
    </lineage>
</organism>
<feature type="binding site" evidence="5">
    <location>
        <position position="232"/>
    </location>
    <ligand>
        <name>a divalent metal cation</name>
        <dbReference type="ChEBI" id="CHEBI:60240"/>
        <label>1</label>
    </ligand>
</feature>